<proteinExistence type="predicted"/>
<comment type="caution">
    <text evidence="1">The sequence shown here is derived from an EMBL/GenBank/DDBJ whole genome shotgun (WGS) entry which is preliminary data.</text>
</comment>
<keyword evidence="2" id="KW-1185">Reference proteome</keyword>
<gene>
    <name evidence="1" type="ORF">BACCAP_00625</name>
</gene>
<dbReference type="Proteomes" id="UP000003639">
    <property type="component" value="Unassembled WGS sequence"/>
</dbReference>
<organism evidence="1 2">
    <name type="scientific">Pseudoflavonifractor capillosus ATCC 29799</name>
    <dbReference type="NCBI Taxonomy" id="411467"/>
    <lineage>
        <taxon>Bacteria</taxon>
        <taxon>Bacillati</taxon>
        <taxon>Bacillota</taxon>
        <taxon>Clostridia</taxon>
        <taxon>Eubacteriales</taxon>
        <taxon>Oscillospiraceae</taxon>
        <taxon>Pseudoflavonifractor</taxon>
    </lineage>
</organism>
<reference evidence="1 2" key="1">
    <citation type="submission" date="2007-04" db="EMBL/GenBank/DDBJ databases">
        <authorList>
            <person name="Fulton L."/>
            <person name="Clifton S."/>
            <person name="Fulton B."/>
            <person name="Xu J."/>
            <person name="Minx P."/>
            <person name="Pepin K.H."/>
            <person name="Johnson M."/>
            <person name="Thiruvilangam P."/>
            <person name="Bhonagiri V."/>
            <person name="Nash W.E."/>
            <person name="Mardis E.R."/>
            <person name="Wilson R.K."/>
        </authorList>
    </citation>
    <scope>NUCLEOTIDE SEQUENCE [LARGE SCALE GENOMIC DNA]</scope>
    <source>
        <strain evidence="1 2">ATCC 29799</strain>
    </source>
</reference>
<reference evidence="1 2" key="2">
    <citation type="submission" date="2007-06" db="EMBL/GenBank/DDBJ databases">
        <title>Draft genome sequence of Pseudoflavonifractor capillosus ATCC 29799.</title>
        <authorList>
            <person name="Sudarsanam P."/>
            <person name="Ley R."/>
            <person name="Guruge J."/>
            <person name="Turnbaugh P.J."/>
            <person name="Mahowald M."/>
            <person name="Liep D."/>
            <person name="Gordon J."/>
        </authorList>
    </citation>
    <scope>NUCLEOTIDE SEQUENCE [LARGE SCALE GENOMIC DNA]</scope>
    <source>
        <strain evidence="1 2">ATCC 29799</strain>
    </source>
</reference>
<name>A6NR01_9FIRM</name>
<protein>
    <submittedName>
        <fullName evidence="1">Uncharacterized protein</fullName>
    </submittedName>
</protein>
<accession>A6NR01</accession>
<sequence>MPKKKAPFWAAVPVLRPDVPVYGGHTLYIMWRMAYLDGEGGRKVSVYFFPSVWYTKAQDAPLRG</sequence>
<dbReference type="EMBL" id="AAXG02000005">
    <property type="protein sequence ID" value="EDN01497.1"/>
    <property type="molecule type" value="Genomic_DNA"/>
</dbReference>
<dbReference type="STRING" id="411467.BACCAP_00625"/>
<evidence type="ECO:0000313" key="1">
    <source>
        <dbReference type="EMBL" id="EDN01497.1"/>
    </source>
</evidence>
<dbReference type="AlphaFoldDB" id="A6NR01"/>
<evidence type="ECO:0000313" key="2">
    <source>
        <dbReference type="Proteomes" id="UP000003639"/>
    </source>
</evidence>